<feature type="transmembrane region" description="Helical" evidence="1">
    <location>
        <begin position="49"/>
        <end position="70"/>
    </location>
</feature>
<sequence length="210" mass="22835">MTRMSLYGYISFAGVIIFTVLMLALHSMQPEISILYDAMSYYVYGQQGWMLPASLIGLGAGSLALAIGMWHTLRGGFAKAGGLFVAIWGLSLIVAAIYPTDPPGSWNQPPSTSGMIHFTAANLSFISLMLASVFLAPVLAKDSRWSPVKKWIIPITSLTVISLILIMISISSIFLSDGAPLYFGLTERLYILSCLCWIIMSSIGLRQTGR</sequence>
<protein>
    <recommendedName>
        <fullName evidence="4">DUF998 domain-containing protein</fullName>
    </recommendedName>
</protein>
<gene>
    <name evidence="2" type="ORF">GCM10010911_50420</name>
</gene>
<accession>A0A917DZ06</accession>
<evidence type="ECO:0000313" key="2">
    <source>
        <dbReference type="EMBL" id="GGD85900.1"/>
    </source>
</evidence>
<evidence type="ECO:0000256" key="1">
    <source>
        <dbReference type="SAM" id="Phobius"/>
    </source>
</evidence>
<name>A0A917DZ06_9BACL</name>
<evidence type="ECO:0000313" key="3">
    <source>
        <dbReference type="Proteomes" id="UP000612456"/>
    </source>
</evidence>
<dbReference type="Proteomes" id="UP000612456">
    <property type="component" value="Unassembled WGS sequence"/>
</dbReference>
<dbReference type="Pfam" id="PF06197">
    <property type="entry name" value="DUF998"/>
    <property type="match status" value="1"/>
</dbReference>
<feature type="transmembrane region" description="Helical" evidence="1">
    <location>
        <begin position="188"/>
        <end position="205"/>
    </location>
</feature>
<evidence type="ECO:0008006" key="4">
    <source>
        <dbReference type="Google" id="ProtNLM"/>
    </source>
</evidence>
<keyword evidence="1" id="KW-0472">Membrane</keyword>
<reference evidence="2" key="2">
    <citation type="submission" date="2020-09" db="EMBL/GenBank/DDBJ databases">
        <authorList>
            <person name="Sun Q."/>
            <person name="Zhou Y."/>
        </authorList>
    </citation>
    <scope>NUCLEOTIDE SEQUENCE</scope>
    <source>
        <strain evidence="2">CGMCC 1.15178</strain>
    </source>
</reference>
<dbReference type="EMBL" id="BMHP01000004">
    <property type="protein sequence ID" value="GGD85900.1"/>
    <property type="molecule type" value="Genomic_DNA"/>
</dbReference>
<proteinExistence type="predicted"/>
<keyword evidence="1" id="KW-0812">Transmembrane</keyword>
<dbReference type="RefSeq" id="WP_188996276.1">
    <property type="nucleotide sequence ID" value="NZ_BMHP01000004.1"/>
</dbReference>
<dbReference type="InterPro" id="IPR009339">
    <property type="entry name" value="DUF998"/>
</dbReference>
<dbReference type="AlphaFoldDB" id="A0A917DZ06"/>
<keyword evidence="3" id="KW-1185">Reference proteome</keyword>
<feature type="transmembrane region" description="Helical" evidence="1">
    <location>
        <begin position="77"/>
        <end position="98"/>
    </location>
</feature>
<reference evidence="2" key="1">
    <citation type="journal article" date="2014" name="Int. J. Syst. Evol. Microbiol.">
        <title>Complete genome sequence of Corynebacterium casei LMG S-19264T (=DSM 44701T), isolated from a smear-ripened cheese.</title>
        <authorList>
            <consortium name="US DOE Joint Genome Institute (JGI-PGF)"/>
            <person name="Walter F."/>
            <person name="Albersmeier A."/>
            <person name="Kalinowski J."/>
            <person name="Ruckert C."/>
        </authorList>
    </citation>
    <scope>NUCLEOTIDE SEQUENCE</scope>
    <source>
        <strain evidence="2">CGMCC 1.15178</strain>
    </source>
</reference>
<feature type="transmembrane region" description="Helical" evidence="1">
    <location>
        <begin position="7"/>
        <end position="29"/>
    </location>
</feature>
<organism evidence="2 3">
    <name type="scientific">Paenibacillus nasutitermitis</name>
    <dbReference type="NCBI Taxonomy" id="1652958"/>
    <lineage>
        <taxon>Bacteria</taxon>
        <taxon>Bacillati</taxon>
        <taxon>Bacillota</taxon>
        <taxon>Bacilli</taxon>
        <taxon>Bacillales</taxon>
        <taxon>Paenibacillaceae</taxon>
        <taxon>Paenibacillus</taxon>
    </lineage>
</organism>
<comment type="caution">
    <text evidence="2">The sequence shown here is derived from an EMBL/GenBank/DDBJ whole genome shotgun (WGS) entry which is preliminary data.</text>
</comment>
<keyword evidence="1" id="KW-1133">Transmembrane helix</keyword>
<feature type="transmembrane region" description="Helical" evidence="1">
    <location>
        <begin position="118"/>
        <end position="139"/>
    </location>
</feature>
<feature type="transmembrane region" description="Helical" evidence="1">
    <location>
        <begin position="151"/>
        <end position="176"/>
    </location>
</feature>